<comment type="caution">
    <text evidence="3">The sequence shown here is derived from an EMBL/GenBank/DDBJ whole genome shotgun (WGS) entry which is preliminary data.</text>
</comment>
<dbReference type="InterPro" id="IPR029058">
    <property type="entry name" value="AB_hydrolase_fold"/>
</dbReference>
<feature type="transmembrane region" description="Helical" evidence="1">
    <location>
        <begin position="189"/>
        <end position="208"/>
    </location>
</feature>
<dbReference type="Gene3D" id="3.40.50.1820">
    <property type="entry name" value="alpha/beta hydrolase"/>
    <property type="match status" value="1"/>
</dbReference>
<gene>
    <name evidence="3" type="ORF">M9Y10_046015</name>
</gene>
<name>A0ABR2JWX1_9EUKA</name>
<dbReference type="PANTHER" id="PTHR43358:SF4">
    <property type="entry name" value="ALPHA_BETA HYDROLASE FOLD-1 DOMAIN-CONTAINING PROTEIN"/>
    <property type="match status" value="1"/>
</dbReference>
<evidence type="ECO:0000313" key="4">
    <source>
        <dbReference type="Proteomes" id="UP001470230"/>
    </source>
</evidence>
<dbReference type="SUPFAM" id="SSF53474">
    <property type="entry name" value="alpha/beta-Hydrolases"/>
    <property type="match status" value="1"/>
</dbReference>
<reference evidence="3 4" key="1">
    <citation type="submission" date="2024-04" db="EMBL/GenBank/DDBJ databases">
        <title>Tritrichomonas musculus Genome.</title>
        <authorList>
            <person name="Alves-Ferreira E."/>
            <person name="Grigg M."/>
            <person name="Lorenzi H."/>
            <person name="Galac M."/>
        </authorList>
    </citation>
    <scope>NUCLEOTIDE SEQUENCE [LARGE SCALE GENOMIC DNA]</scope>
    <source>
        <strain evidence="3 4">EAF2021</strain>
    </source>
</reference>
<dbReference type="InterPro" id="IPR022742">
    <property type="entry name" value="Hydrolase_4"/>
</dbReference>
<protein>
    <recommendedName>
        <fullName evidence="2">Serine aminopeptidase S33 domain-containing protein</fullName>
    </recommendedName>
</protein>
<accession>A0ABR2JWX1</accession>
<proteinExistence type="predicted"/>
<dbReference type="InterPro" id="IPR052920">
    <property type="entry name" value="DNA-binding_regulatory"/>
</dbReference>
<keyword evidence="1" id="KW-1133">Transmembrane helix</keyword>
<dbReference type="EMBL" id="JAPFFF010000009">
    <property type="protein sequence ID" value="KAK8883365.1"/>
    <property type="molecule type" value="Genomic_DNA"/>
</dbReference>
<feature type="domain" description="Serine aminopeptidase S33" evidence="2">
    <location>
        <begin position="69"/>
        <end position="157"/>
    </location>
</feature>
<evidence type="ECO:0000256" key="1">
    <source>
        <dbReference type="SAM" id="Phobius"/>
    </source>
</evidence>
<keyword evidence="1" id="KW-0812">Transmembrane</keyword>
<keyword evidence="1" id="KW-0472">Membrane</keyword>
<dbReference type="Proteomes" id="UP001470230">
    <property type="component" value="Unassembled WGS sequence"/>
</dbReference>
<dbReference type="PANTHER" id="PTHR43358">
    <property type="entry name" value="ALPHA/BETA-HYDROLASE"/>
    <property type="match status" value="1"/>
</dbReference>
<sequence>MSVSEAIEQAILAIIRPPRSVYNIDQMPSTVPIKDYGEIIRHHCEFKNCRDQKIIGSYYQPNEQIDNHTCVIFLHGNASCQIDGTYLVPVFVPAGIGVFCLDTSGSGLSDGEYVSLGFLEKDDVMAACEYLRENFKISKFALYGHSMGAANIFFCLANDQEKEDSQNNTFIAAVSDSPFSSLELEMRELAGLFSIPGCFVTPAVWYVARRIRNMANFDIHDVEPVKYAPICKQPILIIHGKEDDYINYHHSEILANSYGGPKELILCKGDHNSVRPMNVQIKSIQFLANYLGVQIPESDIQQRLFSAHEFFPPVNLKEYEPEN</sequence>
<evidence type="ECO:0000259" key="2">
    <source>
        <dbReference type="Pfam" id="PF12146"/>
    </source>
</evidence>
<evidence type="ECO:0000313" key="3">
    <source>
        <dbReference type="EMBL" id="KAK8883365.1"/>
    </source>
</evidence>
<keyword evidence="4" id="KW-1185">Reference proteome</keyword>
<dbReference type="Pfam" id="PF12146">
    <property type="entry name" value="Hydrolase_4"/>
    <property type="match status" value="1"/>
</dbReference>
<organism evidence="3 4">
    <name type="scientific">Tritrichomonas musculus</name>
    <dbReference type="NCBI Taxonomy" id="1915356"/>
    <lineage>
        <taxon>Eukaryota</taxon>
        <taxon>Metamonada</taxon>
        <taxon>Parabasalia</taxon>
        <taxon>Tritrichomonadida</taxon>
        <taxon>Tritrichomonadidae</taxon>
        <taxon>Tritrichomonas</taxon>
    </lineage>
</organism>